<evidence type="ECO:0000313" key="2">
    <source>
        <dbReference type="EMBL" id="KAL2737613.1"/>
    </source>
</evidence>
<dbReference type="Proteomes" id="UP001607302">
    <property type="component" value="Unassembled WGS sequence"/>
</dbReference>
<proteinExistence type="predicted"/>
<accession>A0ABD2BZF9</accession>
<dbReference type="Pfam" id="PF13843">
    <property type="entry name" value="DDE_Tnp_1_7"/>
    <property type="match status" value="1"/>
</dbReference>
<protein>
    <submittedName>
        <fullName evidence="2">PiggyBac transposable element-derived protein 4-like</fullName>
    </submittedName>
</protein>
<dbReference type="AlphaFoldDB" id="A0ABD2BZF9"/>
<name>A0ABD2BZF9_VESSQ</name>
<dbReference type="EMBL" id="JAUDFV010000027">
    <property type="protein sequence ID" value="KAL2737613.1"/>
    <property type="molecule type" value="Genomic_DNA"/>
</dbReference>
<evidence type="ECO:0000313" key="3">
    <source>
        <dbReference type="Proteomes" id="UP001607302"/>
    </source>
</evidence>
<dbReference type="InterPro" id="IPR029526">
    <property type="entry name" value="PGBD"/>
</dbReference>
<dbReference type="PANTHER" id="PTHR46599:SF3">
    <property type="entry name" value="PIGGYBAC TRANSPOSABLE ELEMENT-DERIVED PROTEIN 4"/>
    <property type="match status" value="1"/>
</dbReference>
<comment type="caution">
    <text evidence="2">The sequence shown here is derived from an EMBL/GenBank/DDBJ whole genome shotgun (WGS) entry which is preliminary data.</text>
</comment>
<feature type="domain" description="PiggyBac transposable element-derived protein" evidence="1">
    <location>
        <begin position="15"/>
        <end position="149"/>
    </location>
</feature>
<dbReference type="PANTHER" id="PTHR46599">
    <property type="entry name" value="PIGGYBAC TRANSPOSABLE ELEMENT-DERIVED PROTEIN 4"/>
    <property type="match status" value="1"/>
</dbReference>
<reference evidence="2 3" key="1">
    <citation type="journal article" date="2024" name="Ann. Entomol. Soc. Am.">
        <title>Genomic analyses of the southern and eastern yellowjacket wasps (Hymenoptera: Vespidae) reveal evolutionary signatures of social life.</title>
        <authorList>
            <person name="Catto M.A."/>
            <person name="Caine P.B."/>
            <person name="Orr S.E."/>
            <person name="Hunt B.G."/>
            <person name="Goodisman M.A.D."/>
        </authorList>
    </citation>
    <scope>NUCLEOTIDE SEQUENCE [LARGE SCALE GENOMIC DNA]</scope>
    <source>
        <strain evidence="2">233</strain>
        <tissue evidence="2">Head and thorax</tissue>
    </source>
</reference>
<gene>
    <name evidence="2" type="ORF">V1478_001699</name>
</gene>
<organism evidence="2 3">
    <name type="scientific">Vespula squamosa</name>
    <name type="common">Southern yellow jacket</name>
    <name type="synonym">Wasp</name>
    <dbReference type="NCBI Taxonomy" id="30214"/>
    <lineage>
        <taxon>Eukaryota</taxon>
        <taxon>Metazoa</taxon>
        <taxon>Ecdysozoa</taxon>
        <taxon>Arthropoda</taxon>
        <taxon>Hexapoda</taxon>
        <taxon>Insecta</taxon>
        <taxon>Pterygota</taxon>
        <taxon>Neoptera</taxon>
        <taxon>Endopterygota</taxon>
        <taxon>Hymenoptera</taxon>
        <taxon>Apocrita</taxon>
        <taxon>Aculeata</taxon>
        <taxon>Vespoidea</taxon>
        <taxon>Vespidae</taxon>
        <taxon>Vespinae</taxon>
        <taxon>Vespula</taxon>
    </lineage>
</organism>
<keyword evidence="3" id="KW-1185">Reference proteome</keyword>
<evidence type="ECO:0000259" key="1">
    <source>
        <dbReference type="Pfam" id="PF13843"/>
    </source>
</evidence>
<sequence length="150" mass="17562">METMPLADIQEYWSTNNKLTKWSIRIYTLADSNMGNICGIILYYGIFTTEKLIRPNLLVSTRIRLYLYTMLLKKIPNAQGHHMFTDRYYTNYTLAEELRKLKCHLTGTILTNKKNLPQLIKKSKFCNKSTIAYQKSNTLVIAWKDKNVVT</sequence>